<dbReference type="RefSeq" id="WP_205102607.1">
    <property type="nucleotide sequence ID" value="NZ_JACJJC010000008.1"/>
</dbReference>
<evidence type="ECO:0000256" key="2">
    <source>
        <dbReference type="ARBA" id="ARBA00005019"/>
    </source>
</evidence>
<evidence type="ECO:0000256" key="6">
    <source>
        <dbReference type="ARBA" id="ARBA00022695"/>
    </source>
</evidence>
<evidence type="ECO:0000256" key="9">
    <source>
        <dbReference type="ARBA" id="ARBA00023027"/>
    </source>
</evidence>
<dbReference type="EMBL" id="JACJJC010000008">
    <property type="protein sequence ID" value="MBM6704135.1"/>
    <property type="molecule type" value="Genomic_DNA"/>
</dbReference>
<dbReference type="PANTHER" id="PTHR39321">
    <property type="entry name" value="NICOTINATE-NUCLEOTIDE ADENYLYLTRANSFERASE-RELATED"/>
    <property type="match status" value="1"/>
</dbReference>
<proteinExistence type="inferred from homology"/>
<dbReference type="Gene3D" id="3.40.50.620">
    <property type="entry name" value="HUPs"/>
    <property type="match status" value="1"/>
</dbReference>
<dbReference type="EC" id="2.7.7.18" evidence="11"/>
<evidence type="ECO:0000256" key="4">
    <source>
        <dbReference type="ARBA" id="ARBA00022642"/>
    </source>
</evidence>
<keyword evidence="4 11" id="KW-0662">Pyridine nucleotide biosynthesis</keyword>
<dbReference type="PANTHER" id="PTHR39321:SF3">
    <property type="entry name" value="PHOSPHOPANTETHEINE ADENYLYLTRANSFERASE"/>
    <property type="match status" value="1"/>
</dbReference>
<dbReference type="Pfam" id="PF01467">
    <property type="entry name" value="CTP_transf_like"/>
    <property type="match status" value="1"/>
</dbReference>
<dbReference type="GO" id="GO:0016779">
    <property type="term" value="F:nucleotidyltransferase activity"/>
    <property type="evidence" value="ECO:0007669"/>
    <property type="project" value="UniProtKB-KW"/>
</dbReference>
<reference evidence="13 14" key="1">
    <citation type="journal article" date="2021" name="Sci. Rep.">
        <title>The distribution of antibiotic resistance genes in chicken gut microbiota commensals.</title>
        <authorList>
            <person name="Juricova H."/>
            <person name="Matiasovicova J."/>
            <person name="Kubasova T."/>
            <person name="Cejkova D."/>
            <person name="Rychlik I."/>
        </authorList>
    </citation>
    <scope>NUCLEOTIDE SEQUENCE [LARGE SCALE GENOMIC DNA]</scope>
    <source>
        <strain evidence="13 14">An829</strain>
    </source>
</reference>
<comment type="catalytic activity">
    <reaction evidence="10 11">
        <text>nicotinate beta-D-ribonucleotide + ATP + H(+) = deamido-NAD(+) + diphosphate</text>
        <dbReference type="Rhea" id="RHEA:22860"/>
        <dbReference type="ChEBI" id="CHEBI:15378"/>
        <dbReference type="ChEBI" id="CHEBI:30616"/>
        <dbReference type="ChEBI" id="CHEBI:33019"/>
        <dbReference type="ChEBI" id="CHEBI:57502"/>
        <dbReference type="ChEBI" id="CHEBI:58437"/>
        <dbReference type="EC" id="2.7.7.18"/>
    </reaction>
</comment>
<evidence type="ECO:0000256" key="8">
    <source>
        <dbReference type="ARBA" id="ARBA00022840"/>
    </source>
</evidence>
<sequence>MLEIGSARVVRQGIGLLGGTFDPVHNGHLAAARAALETFNLGCVEFVPARAPWQKAFVTPARIRLEMLKLALEDEPDFRVNELELLRSGPTYTIDTLEAIRSRLGPGYPLVLILGGDQWLNFHTWRSWQRLADYANIAVCERAGEPIRTNPSIESWAAARRVEAKELTRHASGAIAFFSMPSHKASATAIRSMLGTQPFPDAMRRVGDWLPFPVAAYIAAHGLYGTRSGRF</sequence>
<dbReference type="NCBIfam" id="TIGR00482">
    <property type="entry name" value="nicotinate (nicotinamide) nucleotide adenylyltransferase"/>
    <property type="match status" value="1"/>
</dbReference>
<accession>A0ABS2DS20</accession>
<dbReference type="InterPro" id="IPR014729">
    <property type="entry name" value="Rossmann-like_a/b/a_fold"/>
</dbReference>
<gene>
    <name evidence="11 13" type="primary">nadD</name>
    <name evidence="13" type="ORF">H6A60_06505</name>
</gene>
<evidence type="ECO:0000313" key="14">
    <source>
        <dbReference type="Proteomes" id="UP000715095"/>
    </source>
</evidence>
<comment type="caution">
    <text evidence="13">The sequence shown here is derived from an EMBL/GenBank/DDBJ whole genome shotgun (WGS) entry which is preliminary data.</text>
</comment>
<name>A0ABS2DS20_9BURK</name>
<dbReference type="HAMAP" id="MF_00244">
    <property type="entry name" value="NaMN_adenylyltr"/>
    <property type="match status" value="1"/>
</dbReference>
<dbReference type="InterPro" id="IPR004821">
    <property type="entry name" value="Cyt_trans-like"/>
</dbReference>
<evidence type="ECO:0000256" key="10">
    <source>
        <dbReference type="ARBA" id="ARBA00048721"/>
    </source>
</evidence>
<dbReference type="Proteomes" id="UP000715095">
    <property type="component" value="Unassembled WGS sequence"/>
</dbReference>
<comment type="function">
    <text evidence="1 11">Catalyzes the reversible adenylation of nicotinate mononucleotide (NaMN) to nicotinic acid adenine dinucleotide (NaAD).</text>
</comment>
<evidence type="ECO:0000256" key="7">
    <source>
        <dbReference type="ARBA" id="ARBA00022741"/>
    </source>
</evidence>
<protein>
    <recommendedName>
        <fullName evidence="11">Probable nicotinate-nucleotide adenylyltransferase</fullName>
        <ecNumber evidence="11">2.7.7.18</ecNumber>
    </recommendedName>
    <alternativeName>
        <fullName evidence="11">Deamido-NAD(+) diphosphorylase</fullName>
    </alternativeName>
    <alternativeName>
        <fullName evidence="11">Deamido-NAD(+) pyrophosphorylase</fullName>
    </alternativeName>
    <alternativeName>
        <fullName evidence="11">Nicotinate mononucleotide adenylyltransferase</fullName>
        <shortName evidence="11">NaMN adenylyltransferase</shortName>
    </alternativeName>
</protein>
<keyword evidence="8 11" id="KW-0067">ATP-binding</keyword>
<evidence type="ECO:0000259" key="12">
    <source>
        <dbReference type="Pfam" id="PF01467"/>
    </source>
</evidence>
<dbReference type="SUPFAM" id="SSF52374">
    <property type="entry name" value="Nucleotidylyl transferase"/>
    <property type="match status" value="1"/>
</dbReference>
<evidence type="ECO:0000256" key="3">
    <source>
        <dbReference type="ARBA" id="ARBA00009014"/>
    </source>
</evidence>
<keyword evidence="14" id="KW-1185">Reference proteome</keyword>
<evidence type="ECO:0000256" key="1">
    <source>
        <dbReference type="ARBA" id="ARBA00002324"/>
    </source>
</evidence>
<comment type="pathway">
    <text evidence="2 11">Cofactor biosynthesis; NAD(+) biosynthesis; deamido-NAD(+) from nicotinate D-ribonucleotide: step 1/1.</text>
</comment>
<keyword evidence="5 11" id="KW-0808">Transferase</keyword>
<keyword evidence="9 11" id="KW-0520">NAD</keyword>
<keyword evidence="6 11" id="KW-0548">Nucleotidyltransferase</keyword>
<evidence type="ECO:0000313" key="13">
    <source>
        <dbReference type="EMBL" id="MBM6704135.1"/>
    </source>
</evidence>
<dbReference type="NCBIfam" id="TIGR00125">
    <property type="entry name" value="cyt_tran_rel"/>
    <property type="match status" value="1"/>
</dbReference>
<evidence type="ECO:0000256" key="11">
    <source>
        <dbReference type="HAMAP-Rule" id="MF_00244"/>
    </source>
</evidence>
<comment type="similarity">
    <text evidence="3 11">Belongs to the NadD family.</text>
</comment>
<organism evidence="13 14">
    <name type="scientific">Sutterella massiliensis</name>
    <dbReference type="NCBI Taxonomy" id="1816689"/>
    <lineage>
        <taxon>Bacteria</taxon>
        <taxon>Pseudomonadati</taxon>
        <taxon>Pseudomonadota</taxon>
        <taxon>Betaproteobacteria</taxon>
        <taxon>Burkholderiales</taxon>
        <taxon>Sutterellaceae</taxon>
        <taxon>Sutterella</taxon>
    </lineage>
</organism>
<keyword evidence="7 11" id="KW-0547">Nucleotide-binding</keyword>
<dbReference type="CDD" id="cd02165">
    <property type="entry name" value="NMNAT"/>
    <property type="match status" value="1"/>
</dbReference>
<dbReference type="InterPro" id="IPR005248">
    <property type="entry name" value="NadD/NMNAT"/>
</dbReference>
<evidence type="ECO:0000256" key="5">
    <source>
        <dbReference type="ARBA" id="ARBA00022679"/>
    </source>
</evidence>
<feature type="domain" description="Cytidyltransferase-like" evidence="12">
    <location>
        <begin position="16"/>
        <end position="191"/>
    </location>
</feature>